<dbReference type="Gene3D" id="3.90.1150.10">
    <property type="entry name" value="Aspartate Aminotransferase, domain 1"/>
    <property type="match status" value="1"/>
</dbReference>
<evidence type="ECO:0000256" key="1">
    <source>
        <dbReference type="ARBA" id="ARBA00001933"/>
    </source>
</evidence>
<gene>
    <name evidence="8" type="ORF">H8S11_04270</name>
</gene>
<reference evidence="8" key="1">
    <citation type="submission" date="2020-08" db="EMBL/GenBank/DDBJ databases">
        <title>Genome public.</title>
        <authorList>
            <person name="Liu C."/>
            <person name="Sun Q."/>
        </authorList>
    </citation>
    <scope>NUCLEOTIDE SEQUENCE</scope>
    <source>
        <strain evidence="8">NSJ-23</strain>
    </source>
</reference>
<dbReference type="PANTHER" id="PTHR46383:SF1">
    <property type="entry name" value="ASPARTATE AMINOTRANSFERASE"/>
    <property type="match status" value="1"/>
</dbReference>
<dbReference type="InterPro" id="IPR015422">
    <property type="entry name" value="PyrdxlP-dep_Trfase_small"/>
</dbReference>
<sequence length="394" mass="43667">MALQFNKYILQMKPSASMETMAKAKKLKAQDPEIIDLAGGEPDFDTPKKICDELFRQINAGFTHYTVGPGLPELRQRIADKLERENGCHYDPSGVVVTPGGKYAIYIAVRALVNAGDEVMYLTPGWVSYPSIIQASGGVPVEVDLAYEDRYRITLELLEEKVSAKTRMLIINYPNNPTGRVLTQKEAQVLRQFMLNHPDLVLLSDEMYERILFDGQENVSPASFPDIADRVITVNGFSKSVAMTGWRIGYLAADTKIASMAAMLFSHTISCTSGFIQKAAAVAFDCGEEIEEMRRRYQQRRDLFVNGLNQIPGVHCEMPEGAFYAWTNFEIPGMDSNQVCEFIMEKAKVVGVPGVSYGDKTGSRIRFSFAAADDQLAQAVKNIAAAMAQIGEKV</sequence>
<evidence type="ECO:0000313" key="9">
    <source>
        <dbReference type="Proteomes" id="UP000628736"/>
    </source>
</evidence>
<dbReference type="Gene3D" id="3.40.640.10">
    <property type="entry name" value="Type I PLP-dependent aspartate aminotransferase-like (Major domain)"/>
    <property type="match status" value="1"/>
</dbReference>
<evidence type="ECO:0000256" key="2">
    <source>
        <dbReference type="ARBA" id="ARBA00007441"/>
    </source>
</evidence>
<evidence type="ECO:0000256" key="6">
    <source>
        <dbReference type="RuleBase" id="RU000481"/>
    </source>
</evidence>
<keyword evidence="3 6" id="KW-0032">Aminotransferase</keyword>
<protein>
    <recommendedName>
        <fullName evidence="6">Aminotransferase</fullName>
        <ecNumber evidence="6">2.6.1.-</ecNumber>
    </recommendedName>
</protein>
<dbReference type="SUPFAM" id="SSF53383">
    <property type="entry name" value="PLP-dependent transferases"/>
    <property type="match status" value="1"/>
</dbReference>
<dbReference type="InterPro" id="IPR015421">
    <property type="entry name" value="PyrdxlP-dep_Trfase_major"/>
</dbReference>
<keyword evidence="9" id="KW-1185">Reference proteome</keyword>
<dbReference type="Pfam" id="PF00155">
    <property type="entry name" value="Aminotran_1_2"/>
    <property type="match status" value="1"/>
</dbReference>
<evidence type="ECO:0000313" key="8">
    <source>
        <dbReference type="EMBL" id="MBC5722031.1"/>
    </source>
</evidence>
<comment type="cofactor">
    <cofactor evidence="1 6">
        <name>pyridoxal 5'-phosphate</name>
        <dbReference type="ChEBI" id="CHEBI:597326"/>
    </cofactor>
</comment>
<dbReference type="EMBL" id="JACOPO010000002">
    <property type="protein sequence ID" value="MBC5722031.1"/>
    <property type="molecule type" value="Genomic_DNA"/>
</dbReference>
<accession>A0A8J6MCP1</accession>
<dbReference type="GO" id="GO:0008483">
    <property type="term" value="F:transaminase activity"/>
    <property type="evidence" value="ECO:0007669"/>
    <property type="project" value="UniProtKB-KW"/>
</dbReference>
<feature type="domain" description="Aminotransferase class I/classII large" evidence="7">
    <location>
        <begin position="33"/>
        <end position="381"/>
    </location>
</feature>
<dbReference type="Proteomes" id="UP000628736">
    <property type="component" value="Unassembled WGS sequence"/>
</dbReference>
<dbReference type="CDD" id="cd00609">
    <property type="entry name" value="AAT_like"/>
    <property type="match status" value="1"/>
</dbReference>
<keyword evidence="4 6" id="KW-0808">Transferase</keyword>
<dbReference type="InterPro" id="IPR015424">
    <property type="entry name" value="PyrdxlP-dep_Trfase"/>
</dbReference>
<evidence type="ECO:0000256" key="3">
    <source>
        <dbReference type="ARBA" id="ARBA00022576"/>
    </source>
</evidence>
<organism evidence="8 9">
    <name type="scientific">Flintibacter hominis</name>
    <dbReference type="NCBI Taxonomy" id="2763048"/>
    <lineage>
        <taxon>Bacteria</taxon>
        <taxon>Bacillati</taxon>
        <taxon>Bacillota</taxon>
        <taxon>Clostridia</taxon>
        <taxon>Eubacteriales</taxon>
        <taxon>Flintibacter</taxon>
    </lineage>
</organism>
<dbReference type="FunFam" id="3.40.640.10:FF:000033">
    <property type="entry name" value="Aspartate aminotransferase"/>
    <property type="match status" value="1"/>
</dbReference>
<dbReference type="GO" id="GO:0006520">
    <property type="term" value="P:amino acid metabolic process"/>
    <property type="evidence" value="ECO:0007669"/>
    <property type="project" value="InterPro"/>
</dbReference>
<dbReference type="EC" id="2.6.1.-" evidence="6"/>
<keyword evidence="5" id="KW-0663">Pyridoxal phosphate</keyword>
<dbReference type="InterPro" id="IPR050596">
    <property type="entry name" value="AspAT/PAT-like"/>
</dbReference>
<dbReference type="InterPro" id="IPR004839">
    <property type="entry name" value="Aminotransferase_I/II_large"/>
</dbReference>
<dbReference type="PANTHER" id="PTHR46383">
    <property type="entry name" value="ASPARTATE AMINOTRANSFERASE"/>
    <property type="match status" value="1"/>
</dbReference>
<dbReference type="InterPro" id="IPR004838">
    <property type="entry name" value="NHTrfase_class1_PyrdxlP-BS"/>
</dbReference>
<dbReference type="GO" id="GO:0030170">
    <property type="term" value="F:pyridoxal phosphate binding"/>
    <property type="evidence" value="ECO:0007669"/>
    <property type="project" value="InterPro"/>
</dbReference>
<proteinExistence type="inferred from homology"/>
<evidence type="ECO:0000256" key="4">
    <source>
        <dbReference type="ARBA" id="ARBA00022679"/>
    </source>
</evidence>
<comment type="similarity">
    <text evidence="2 6">Belongs to the class-I pyridoxal-phosphate-dependent aminotransferase family.</text>
</comment>
<name>A0A8J6MCP1_9FIRM</name>
<comment type="caution">
    <text evidence="8">The sequence shown here is derived from an EMBL/GenBank/DDBJ whole genome shotgun (WGS) entry which is preliminary data.</text>
</comment>
<dbReference type="PROSITE" id="PS00105">
    <property type="entry name" value="AA_TRANSFER_CLASS_1"/>
    <property type="match status" value="1"/>
</dbReference>
<evidence type="ECO:0000256" key="5">
    <source>
        <dbReference type="ARBA" id="ARBA00022898"/>
    </source>
</evidence>
<dbReference type="RefSeq" id="WP_186852301.1">
    <property type="nucleotide sequence ID" value="NZ_JACOPO010000002.1"/>
</dbReference>
<dbReference type="AlphaFoldDB" id="A0A8J6MCP1"/>
<evidence type="ECO:0000259" key="7">
    <source>
        <dbReference type="Pfam" id="PF00155"/>
    </source>
</evidence>